<dbReference type="AlphaFoldDB" id="A0AAD5XT26"/>
<comment type="caution">
    <text evidence="1">The sequence shown here is derived from an EMBL/GenBank/DDBJ whole genome shotgun (WGS) entry which is preliminary data.</text>
</comment>
<protein>
    <submittedName>
        <fullName evidence="1">ATP synthase complex assembly protein atp12</fullName>
    </submittedName>
</protein>
<organism evidence="1 2">
    <name type="scientific">Clydaea vesicula</name>
    <dbReference type="NCBI Taxonomy" id="447962"/>
    <lineage>
        <taxon>Eukaryota</taxon>
        <taxon>Fungi</taxon>
        <taxon>Fungi incertae sedis</taxon>
        <taxon>Chytridiomycota</taxon>
        <taxon>Chytridiomycota incertae sedis</taxon>
        <taxon>Chytridiomycetes</taxon>
        <taxon>Lobulomycetales</taxon>
        <taxon>Lobulomycetaceae</taxon>
        <taxon>Clydaea</taxon>
    </lineage>
</organism>
<sequence>MQTDTILYHHDEPVTLAEKQAAYWVPLIEWVNKEFQVNLKYTNGLFAVKQDQSVVNAFKNVLDKFDNLTLAAFEKAVTQSKSFLIGLALLKKHLTVEEASHLSRLEVLSQIERWGEVEDAHDIDREDMQKHLGCAACVMIKND</sequence>
<dbReference type="EMBL" id="JADGJW010000967">
    <property type="protein sequence ID" value="KAJ3208957.1"/>
    <property type="molecule type" value="Genomic_DNA"/>
</dbReference>
<evidence type="ECO:0000313" key="1">
    <source>
        <dbReference type="EMBL" id="KAJ3208957.1"/>
    </source>
</evidence>
<proteinExistence type="predicted"/>
<dbReference type="GO" id="GO:0005739">
    <property type="term" value="C:mitochondrion"/>
    <property type="evidence" value="ECO:0007669"/>
    <property type="project" value="TreeGrafter"/>
</dbReference>
<dbReference type="Proteomes" id="UP001211065">
    <property type="component" value="Unassembled WGS sequence"/>
</dbReference>
<dbReference type="Gene3D" id="1.10.3580.10">
    <property type="entry name" value="ATP12 ATPase"/>
    <property type="match status" value="1"/>
</dbReference>
<dbReference type="InterPro" id="IPR011419">
    <property type="entry name" value="ATP12_ATP_synth-F1-assembly"/>
</dbReference>
<name>A0AAD5XT26_9FUNG</name>
<dbReference type="SUPFAM" id="SSF160909">
    <property type="entry name" value="ATP12-like"/>
    <property type="match status" value="1"/>
</dbReference>
<dbReference type="GO" id="GO:0033615">
    <property type="term" value="P:mitochondrial proton-transporting ATP synthase complex assembly"/>
    <property type="evidence" value="ECO:0007669"/>
    <property type="project" value="TreeGrafter"/>
</dbReference>
<dbReference type="InterPro" id="IPR023335">
    <property type="entry name" value="ATP12_ortho_dom_sf"/>
</dbReference>
<keyword evidence="2" id="KW-1185">Reference proteome</keyword>
<accession>A0AAD5XT26</accession>
<gene>
    <name evidence="1" type="primary">ATP12</name>
    <name evidence="1" type="ORF">HK099_008608</name>
</gene>
<reference evidence="1" key="1">
    <citation type="submission" date="2020-05" db="EMBL/GenBank/DDBJ databases">
        <title>Phylogenomic resolution of chytrid fungi.</title>
        <authorList>
            <person name="Stajich J.E."/>
            <person name="Amses K."/>
            <person name="Simmons R."/>
            <person name="Seto K."/>
            <person name="Myers J."/>
            <person name="Bonds A."/>
            <person name="Quandt C.A."/>
            <person name="Barry K."/>
            <person name="Liu P."/>
            <person name="Grigoriev I."/>
            <person name="Longcore J.E."/>
            <person name="James T.Y."/>
        </authorList>
    </citation>
    <scope>NUCLEOTIDE SEQUENCE</scope>
    <source>
        <strain evidence="1">JEL0476</strain>
    </source>
</reference>
<dbReference type="PANTHER" id="PTHR21013:SF10">
    <property type="entry name" value="ATP SYNTHASE MITOCHONDRIAL F1 COMPLEX ASSEMBLY FACTOR 2"/>
    <property type="match status" value="1"/>
</dbReference>
<dbReference type="PANTHER" id="PTHR21013">
    <property type="entry name" value="ATP SYNTHASE MITOCHONDRIAL F1 COMPLEX ASSEMBLY FACTOR 2/ATP12 PROTEIN, MITOCHONDRIAL PRECURSOR"/>
    <property type="match status" value="1"/>
</dbReference>
<evidence type="ECO:0000313" key="2">
    <source>
        <dbReference type="Proteomes" id="UP001211065"/>
    </source>
</evidence>